<sequence length="556" mass="61399">MSNVLRAATSQSAQLVVKASLSAANMSGLPGLSSVPIAVKLVQDKLKNAKCRQKECRRLAKQCGDCLEAFEDHLKHLVDLPPPIDEFIILLEAIGRELDVFSTYPPWKVALKDGDIKERLEEFEKKLGDQKEAFDFESGRSTTKQIRELNKSLRLQTDILDSLHQGIEEARSGAPPSEAQRDAVLARGVNFVVAMVEASTQPDSKLQVGGVAVTRAQFNVLFAEVNQAIKDFAVQTGLKLPNIQDLGIALRIPRGNHGGLTPTVVGTWAMIYKGSYCATEGSLRVAVKEYRGIDVRHAEKAKKRFVNAIKTWSVCKLYDHPNIHTVIGVSDKVLPCLALATEWAGKGDIMRYTNNHPEVSDADLYSWLAGAAEGMIHLHENNVVHGNLKGSNILIADDGRALVSDFFLSKILVETEKELSLAAQTVTRAPPQRWCAPEVVGGANRSPTVESDVWSFGMTMLEVLTGEQPFNTIRRDGQITNAVRTEGLRPPRPASERFSDELWQAMQECWHLEPKERTSMVVLRDVLRKEERLSRERLAENAPEVGSSGDSTVLVI</sequence>
<dbReference type="InterPro" id="IPR059179">
    <property type="entry name" value="MLKL-like_MCAfunc"/>
</dbReference>
<dbReference type="PRINTS" id="PR00109">
    <property type="entry name" value="TYRKINASE"/>
</dbReference>
<protein>
    <submittedName>
        <fullName evidence="2">Tyrosine kinase domain-containing protein</fullName>
    </submittedName>
</protein>
<dbReference type="Proteomes" id="UP000703269">
    <property type="component" value="Unassembled WGS sequence"/>
</dbReference>
<comment type="caution">
    <text evidence="2">The sequence shown here is derived from an EMBL/GenBank/DDBJ whole genome shotgun (WGS) entry which is preliminary data.</text>
</comment>
<keyword evidence="2" id="KW-0808">Transferase</keyword>
<dbReference type="PANTHER" id="PTHR44329">
    <property type="entry name" value="SERINE/THREONINE-PROTEIN KINASE TNNI3K-RELATED"/>
    <property type="match status" value="1"/>
</dbReference>
<keyword evidence="3" id="KW-1185">Reference proteome</keyword>
<dbReference type="InterPro" id="IPR011009">
    <property type="entry name" value="Kinase-like_dom_sf"/>
</dbReference>
<evidence type="ECO:0000259" key="1">
    <source>
        <dbReference type="PROSITE" id="PS50011"/>
    </source>
</evidence>
<keyword evidence="2" id="KW-0418">Kinase</keyword>
<feature type="domain" description="Protein kinase" evidence="1">
    <location>
        <begin position="246"/>
        <end position="533"/>
    </location>
</feature>
<dbReference type="PROSITE" id="PS50011">
    <property type="entry name" value="PROTEIN_KINASE_DOM"/>
    <property type="match status" value="1"/>
</dbReference>
<dbReference type="Gene3D" id="1.10.510.10">
    <property type="entry name" value="Transferase(Phosphotransferase) domain 1"/>
    <property type="match status" value="1"/>
</dbReference>
<gene>
    <name evidence="2" type="ORF">PsYK624_132660</name>
</gene>
<dbReference type="EMBL" id="BPQB01000067">
    <property type="protein sequence ID" value="GJE97056.1"/>
    <property type="molecule type" value="Genomic_DNA"/>
</dbReference>
<dbReference type="Pfam" id="PF07714">
    <property type="entry name" value="PK_Tyr_Ser-Thr"/>
    <property type="match status" value="1"/>
</dbReference>
<dbReference type="GO" id="GO:0004674">
    <property type="term" value="F:protein serine/threonine kinase activity"/>
    <property type="evidence" value="ECO:0007669"/>
    <property type="project" value="TreeGrafter"/>
</dbReference>
<organism evidence="2 3">
    <name type="scientific">Phanerochaete sordida</name>
    <dbReference type="NCBI Taxonomy" id="48140"/>
    <lineage>
        <taxon>Eukaryota</taxon>
        <taxon>Fungi</taxon>
        <taxon>Dikarya</taxon>
        <taxon>Basidiomycota</taxon>
        <taxon>Agaricomycotina</taxon>
        <taxon>Agaricomycetes</taxon>
        <taxon>Polyporales</taxon>
        <taxon>Phanerochaetaceae</taxon>
        <taxon>Phanerochaete</taxon>
    </lineage>
</organism>
<dbReference type="InterPro" id="IPR001245">
    <property type="entry name" value="Ser-Thr/Tyr_kinase_cat_dom"/>
</dbReference>
<dbReference type="CDD" id="cd21037">
    <property type="entry name" value="MLKL_NTD"/>
    <property type="match status" value="1"/>
</dbReference>
<dbReference type="InterPro" id="IPR000719">
    <property type="entry name" value="Prot_kinase_dom"/>
</dbReference>
<dbReference type="InterPro" id="IPR051681">
    <property type="entry name" value="Ser/Thr_Kinases-Pseudokinases"/>
</dbReference>
<proteinExistence type="predicted"/>
<dbReference type="GO" id="GO:0005524">
    <property type="term" value="F:ATP binding"/>
    <property type="evidence" value="ECO:0007669"/>
    <property type="project" value="InterPro"/>
</dbReference>
<dbReference type="OrthoDB" id="2800760at2759"/>
<accession>A0A9P3GL87</accession>
<evidence type="ECO:0000313" key="2">
    <source>
        <dbReference type="EMBL" id="GJE97056.1"/>
    </source>
</evidence>
<name>A0A9P3GL87_9APHY</name>
<dbReference type="SUPFAM" id="SSF56112">
    <property type="entry name" value="Protein kinase-like (PK-like)"/>
    <property type="match status" value="1"/>
</dbReference>
<dbReference type="AlphaFoldDB" id="A0A9P3GL87"/>
<reference evidence="2 3" key="1">
    <citation type="submission" date="2021-08" db="EMBL/GenBank/DDBJ databases">
        <title>Draft Genome Sequence of Phanerochaete sordida strain YK-624.</title>
        <authorList>
            <person name="Mori T."/>
            <person name="Dohra H."/>
            <person name="Suzuki T."/>
            <person name="Kawagishi H."/>
            <person name="Hirai H."/>
        </authorList>
    </citation>
    <scope>NUCLEOTIDE SEQUENCE [LARGE SCALE GENOMIC DNA]</scope>
    <source>
        <strain evidence="2 3">YK-624</strain>
    </source>
</reference>
<evidence type="ECO:0000313" key="3">
    <source>
        <dbReference type="Proteomes" id="UP000703269"/>
    </source>
</evidence>